<sequence>MWHKYIILQLLAVILGTEAQVSFQGTCPDLPVVEPFDLQKYLGVWYEIEKYPAKFETGGKCVLATYTLNPNGTIQVRNSNIHNATGVYDQIIGSARLADPTGKQAKLLVTFPTAPVEREAPYWVLQTDYDYYAIVWSCSPNGENNMQFLWYLSRTRNPDDDERSHSREIMKQLKLDTAPLVPTDQSRCPNPYAIL</sequence>
<dbReference type="FunFam" id="2.40.128.20:FF:000003">
    <property type="entry name" value="Apolipoprotein D"/>
    <property type="match status" value="1"/>
</dbReference>
<feature type="domain" description="Lipocalin/cytosolic fatty-acid binding" evidence="11">
    <location>
        <begin position="36"/>
        <end position="184"/>
    </location>
</feature>
<feature type="chain" id="PRO_5045015002" description="Apolipoprotein D" evidence="10">
    <location>
        <begin position="20"/>
        <end position="195"/>
    </location>
</feature>
<dbReference type="OrthoDB" id="565904at2759"/>
<dbReference type="GO" id="GO:0005737">
    <property type="term" value="C:cytoplasm"/>
    <property type="evidence" value="ECO:0007669"/>
    <property type="project" value="TreeGrafter"/>
</dbReference>
<keyword evidence="4" id="KW-0813">Transport</keyword>
<accession>A0A8J2KH44</accession>
<gene>
    <name evidence="12" type="ORF">AFUS01_LOCUS23411</name>
</gene>
<proteinExistence type="inferred from homology"/>
<dbReference type="GO" id="GO:0005576">
    <property type="term" value="C:extracellular region"/>
    <property type="evidence" value="ECO:0007669"/>
    <property type="project" value="UniProtKB-SubCell"/>
</dbReference>
<evidence type="ECO:0000313" key="13">
    <source>
        <dbReference type="Proteomes" id="UP000708208"/>
    </source>
</evidence>
<evidence type="ECO:0000259" key="11">
    <source>
        <dbReference type="Pfam" id="PF08212"/>
    </source>
</evidence>
<evidence type="ECO:0000313" key="12">
    <source>
        <dbReference type="EMBL" id="CAG7784742.1"/>
    </source>
</evidence>
<evidence type="ECO:0000256" key="3">
    <source>
        <dbReference type="ARBA" id="ARBA00019890"/>
    </source>
</evidence>
<dbReference type="CDD" id="cd19437">
    <property type="entry name" value="lipocalin_apoD-like"/>
    <property type="match status" value="1"/>
</dbReference>
<evidence type="ECO:0000256" key="10">
    <source>
        <dbReference type="PIRNR" id="PIRNR036893"/>
    </source>
</evidence>
<evidence type="ECO:0000256" key="2">
    <source>
        <dbReference type="ARBA" id="ARBA00006889"/>
    </source>
</evidence>
<comment type="similarity">
    <text evidence="2 10">Belongs to the calycin superfamily. Lipocalin family.</text>
</comment>
<dbReference type="AlphaFoldDB" id="A0A8J2KH44"/>
<dbReference type="GO" id="GO:0006629">
    <property type="term" value="P:lipid metabolic process"/>
    <property type="evidence" value="ECO:0007669"/>
    <property type="project" value="TreeGrafter"/>
</dbReference>
<reference evidence="12" key="1">
    <citation type="submission" date="2021-06" db="EMBL/GenBank/DDBJ databases">
        <authorList>
            <person name="Hodson N. C."/>
            <person name="Mongue J. A."/>
            <person name="Jaron S. K."/>
        </authorList>
    </citation>
    <scope>NUCLEOTIDE SEQUENCE</scope>
</reference>
<dbReference type="InterPro" id="IPR022271">
    <property type="entry name" value="Lipocalin_ApoD"/>
</dbReference>
<keyword evidence="7" id="KW-0446">Lipid-binding</keyword>
<dbReference type="Proteomes" id="UP000708208">
    <property type="component" value="Unassembled WGS sequence"/>
</dbReference>
<keyword evidence="9" id="KW-0325">Glycoprotein</keyword>
<keyword evidence="8" id="KW-1015">Disulfide bond</keyword>
<keyword evidence="5" id="KW-0964">Secreted</keyword>
<dbReference type="InterPro" id="IPR000566">
    <property type="entry name" value="Lipocln_cytosolic_FA-bd_dom"/>
</dbReference>
<feature type="signal peptide" evidence="10">
    <location>
        <begin position="1"/>
        <end position="19"/>
    </location>
</feature>
<evidence type="ECO:0000256" key="4">
    <source>
        <dbReference type="ARBA" id="ARBA00022448"/>
    </source>
</evidence>
<protein>
    <recommendedName>
        <fullName evidence="3">Apolipoprotein D</fullName>
    </recommendedName>
</protein>
<name>A0A8J2KH44_9HEXA</name>
<dbReference type="Pfam" id="PF08212">
    <property type="entry name" value="Lipocalin_2"/>
    <property type="match status" value="1"/>
</dbReference>
<keyword evidence="13" id="KW-1185">Reference proteome</keyword>
<organism evidence="12 13">
    <name type="scientific">Allacma fusca</name>
    <dbReference type="NCBI Taxonomy" id="39272"/>
    <lineage>
        <taxon>Eukaryota</taxon>
        <taxon>Metazoa</taxon>
        <taxon>Ecdysozoa</taxon>
        <taxon>Arthropoda</taxon>
        <taxon>Hexapoda</taxon>
        <taxon>Collembola</taxon>
        <taxon>Symphypleona</taxon>
        <taxon>Sminthuridae</taxon>
        <taxon>Allacma</taxon>
    </lineage>
</organism>
<keyword evidence="6 10" id="KW-0732">Signal</keyword>
<evidence type="ECO:0000256" key="9">
    <source>
        <dbReference type="ARBA" id="ARBA00023180"/>
    </source>
</evidence>
<dbReference type="PIRSF" id="PIRSF036893">
    <property type="entry name" value="Lipocalin_ApoD"/>
    <property type="match status" value="1"/>
</dbReference>
<dbReference type="PANTHER" id="PTHR10612">
    <property type="entry name" value="APOLIPOPROTEIN D"/>
    <property type="match status" value="1"/>
</dbReference>
<evidence type="ECO:0000256" key="1">
    <source>
        <dbReference type="ARBA" id="ARBA00004613"/>
    </source>
</evidence>
<dbReference type="InterPro" id="IPR022272">
    <property type="entry name" value="Lipocalin_CS"/>
</dbReference>
<evidence type="ECO:0000256" key="7">
    <source>
        <dbReference type="ARBA" id="ARBA00023121"/>
    </source>
</evidence>
<comment type="caution">
    <text evidence="12">The sequence shown here is derived from an EMBL/GenBank/DDBJ whole genome shotgun (WGS) entry which is preliminary data.</text>
</comment>
<evidence type="ECO:0000256" key="6">
    <source>
        <dbReference type="ARBA" id="ARBA00022729"/>
    </source>
</evidence>
<dbReference type="PROSITE" id="PS00213">
    <property type="entry name" value="LIPOCALIN"/>
    <property type="match status" value="1"/>
</dbReference>
<evidence type="ECO:0000256" key="5">
    <source>
        <dbReference type="ARBA" id="ARBA00022525"/>
    </source>
</evidence>
<dbReference type="EMBL" id="CAJVCH010281885">
    <property type="protein sequence ID" value="CAG7784742.1"/>
    <property type="molecule type" value="Genomic_DNA"/>
</dbReference>
<dbReference type="GO" id="GO:0008289">
    <property type="term" value="F:lipid binding"/>
    <property type="evidence" value="ECO:0007669"/>
    <property type="project" value="UniProtKB-KW"/>
</dbReference>
<dbReference type="GO" id="GO:0000302">
    <property type="term" value="P:response to reactive oxygen species"/>
    <property type="evidence" value="ECO:0007669"/>
    <property type="project" value="TreeGrafter"/>
</dbReference>
<comment type="subcellular location">
    <subcellularLocation>
        <location evidence="1">Secreted</location>
    </subcellularLocation>
</comment>
<dbReference type="PANTHER" id="PTHR10612:SF34">
    <property type="entry name" value="APOLIPOPROTEIN D"/>
    <property type="match status" value="1"/>
</dbReference>
<evidence type="ECO:0000256" key="8">
    <source>
        <dbReference type="ARBA" id="ARBA00023157"/>
    </source>
</evidence>